<evidence type="ECO:0008006" key="4">
    <source>
        <dbReference type="Google" id="ProtNLM"/>
    </source>
</evidence>
<name>A0ABN2HG05_9ACTN</name>
<keyword evidence="1" id="KW-0456">Lyase</keyword>
<dbReference type="Pfam" id="PF00221">
    <property type="entry name" value="Lyase_aromatic"/>
    <property type="match status" value="1"/>
</dbReference>
<accession>A0ABN2HG05</accession>
<dbReference type="SUPFAM" id="SSF48557">
    <property type="entry name" value="L-aspartase-like"/>
    <property type="match status" value="1"/>
</dbReference>
<dbReference type="EMBL" id="BAAANY010000014">
    <property type="protein sequence ID" value="GAA1687315.1"/>
    <property type="molecule type" value="Genomic_DNA"/>
</dbReference>
<evidence type="ECO:0000313" key="3">
    <source>
        <dbReference type="Proteomes" id="UP001500618"/>
    </source>
</evidence>
<evidence type="ECO:0000256" key="1">
    <source>
        <dbReference type="ARBA" id="ARBA00023239"/>
    </source>
</evidence>
<keyword evidence="3" id="KW-1185">Reference proteome</keyword>
<dbReference type="InterPro" id="IPR024083">
    <property type="entry name" value="Fumarase/histidase_N"/>
</dbReference>
<evidence type="ECO:0000313" key="2">
    <source>
        <dbReference type="EMBL" id="GAA1687315.1"/>
    </source>
</evidence>
<dbReference type="Proteomes" id="UP001500618">
    <property type="component" value="Unassembled WGS sequence"/>
</dbReference>
<dbReference type="InterPro" id="IPR001106">
    <property type="entry name" value="Aromatic_Lyase"/>
</dbReference>
<reference evidence="2 3" key="1">
    <citation type="journal article" date="2019" name="Int. J. Syst. Evol. Microbiol.">
        <title>The Global Catalogue of Microorganisms (GCM) 10K type strain sequencing project: providing services to taxonomists for standard genome sequencing and annotation.</title>
        <authorList>
            <consortium name="The Broad Institute Genomics Platform"/>
            <consortium name="The Broad Institute Genome Sequencing Center for Infectious Disease"/>
            <person name="Wu L."/>
            <person name="Ma J."/>
        </authorList>
    </citation>
    <scope>NUCLEOTIDE SEQUENCE [LARGE SCALE GENOMIC DNA]</scope>
    <source>
        <strain evidence="2 3">JCM 14718</strain>
    </source>
</reference>
<dbReference type="Gene3D" id="1.10.275.10">
    <property type="entry name" value="Fumarase/aspartase (N-terminal domain)"/>
    <property type="match status" value="1"/>
</dbReference>
<dbReference type="InterPro" id="IPR008948">
    <property type="entry name" value="L-Aspartase-like"/>
</dbReference>
<proteinExistence type="predicted"/>
<gene>
    <name evidence="2" type="ORF">GCM10009765_41090</name>
</gene>
<comment type="caution">
    <text evidence="2">The sequence shown here is derived from an EMBL/GenBank/DDBJ whole genome shotgun (WGS) entry which is preliminary data.</text>
</comment>
<organism evidence="2 3">
    <name type="scientific">Fodinicola feengrottensis</name>
    <dbReference type="NCBI Taxonomy" id="435914"/>
    <lineage>
        <taxon>Bacteria</taxon>
        <taxon>Bacillati</taxon>
        <taxon>Actinomycetota</taxon>
        <taxon>Actinomycetes</taxon>
        <taxon>Mycobacteriales</taxon>
        <taxon>Fodinicola</taxon>
    </lineage>
</organism>
<protein>
    <recommendedName>
        <fullName evidence="4">Histidine ammonia-lyase</fullName>
    </recommendedName>
</protein>
<sequence>MLATNAFNSTSDTRPPLDGHQLTCDDVIAIARGTATPRIDAEAVRRMAASRAVRQRVVESGQPVYGVTTGFGDSNIRQISAAKTAQLQRNLILYHLTGSGPVATVQVARATWPSEPTVWPAAIPA</sequence>
<dbReference type="PANTHER" id="PTHR10362">
    <property type="entry name" value="HISTIDINE AMMONIA-LYASE"/>
    <property type="match status" value="1"/>
</dbReference>